<reference evidence="1 2" key="1">
    <citation type="submission" date="2019-03" db="EMBL/GenBank/DDBJ databases">
        <title>Genomic Encyclopedia of Type Strains, Phase IV (KMG-IV): sequencing the most valuable type-strain genomes for metagenomic binning, comparative biology and taxonomic classification.</title>
        <authorList>
            <person name="Goeker M."/>
        </authorList>
    </citation>
    <scope>NUCLEOTIDE SEQUENCE [LARGE SCALE GENOMIC DNA]</scope>
    <source>
        <strain evidence="1 2">DSM 26752</strain>
    </source>
</reference>
<dbReference type="RefSeq" id="WP_132026029.1">
    <property type="nucleotide sequence ID" value="NZ_CP068564.1"/>
</dbReference>
<dbReference type="InterPro" id="IPR009711">
    <property type="entry name" value="UPF0473"/>
</dbReference>
<dbReference type="AlphaFoldDB" id="A0A4R3L3U8"/>
<evidence type="ECO:0000313" key="1">
    <source>
        <dbReference type="EMBL" id="TCS91293.1"/>
    </source>
</evidence>
<protein>
    <submittedName>
        <fullName evidence="1">Uncharacterized protein DUF1292</fullName>
    </submittedName>
</protein>
<proteinExistence type="predicted"/>
<organism evidence="1 2">
    <name type="scientific">Keratinibaculum paraultunense</name>
    <dbReference type="NCBI Taxonomy" id="1278232"/>
    <lineage>
        <taxon>Bacteria</taxon>
        <taxon>Bacillati</taxon>
        <taxon>Bacillota</taxon>
        <taxon>Tissierellia</taxon>
        <taxon>Tissierellales</taxon>
        <taxon>Tepidimicrobiaceae</taxon>
        <taxon>Keratinibaculum</taxon>
    </lineage>
</organism>
<dbReference type="OrthoDB" id="9811971at2"/>
<dbReference type="Proteomes" id="UP000294567">
    <property type="component" value="Unassembled WGS sequence"/>
</dbReference>
<sequence length="83" mass="9610">MNDTIVLLDEMGNEIEFQVLSTFGIDDVDYAALLPVGDMESLTYLLRIEYDEDGDLMLVGIDDEKEFNEVIEVYEEIQREKLQ</sequence>
<dbReference type="Pfam" id="PF06949">
    <property type="entry name" value="DUF1292"/>
    <property type="match status" value="1"/>
</dbReference>
<dbReference type="EMBL" id="SMAE01000002">
    <property type="protein sequence ID" value="TCS91293.1"/>
    <property type="molecule type" value="Genomic_DNA"/>
</dbReference>
<gene>
    <name evidence="1" type="ORF">EDD65_102227</name>
</gene>
<keyword evidence="2" id="KW-1185">Reference proteome</keyword>
<accession>A0A4R3L3U8</accession>
<evidence type="ECO:0000313" key="2">
    <source>
        <dbReference type="Proteomes" id="UP000294567"/>
    </source>
</evidence>
<comment type="caution">
    <text evidence="1">The sequence shown here is derived from an EMBL/GenBank/DDBJ whole genome shotgun (WGS) entry which is preliminary data.</text>
</comment>
<name>A0A4R3L3U8_9FIRM</name>